<evidence type="ECO:0000259" key="4">
    <source>
        <dbReference type="SMART" id="SM00560"/>
    </source>
</evidence>
<dbReference type="SMART" id="SM00560">
    <property type="entry name" value="LamGL"/>
    <property type="match status" value="1"/>
</dbReference>
<evidence type="ECO:0000313" key="5">
    <source>
        <dbReference type="EMBL" id="PIZ43286.1"/>
    </source>
</evidence>
<dbReference type="EMBL" id="PFNK01000049">
    <property type="protein sequence ID" value="PIZ43286.1"/>
    <property type="molecule type" value="Genomic_DNA"/>
</dbReference>
<name>A0A2M7TCZ4_UNCKA</name>
<sequence length="203" mass="22271">MNQANTLIDRLIESLKEKHTREGGFNEKLLQRRLTYRRSHLFSLILFPLISLLSLIFLISPSPVSAANSGIFTVSAWVKPETSIASKAIVGKSEELRVFTDASGYVGCQIKSTTWQTAAQATATALTLNAWSHVACTYDKINLKVYVNGVSVATQALTATVDDTANALKYGIDDSASTPYSALKGTIDELKFYNYARTQKQIV</sequence>
<evidence type="ECO:0000256" key="3">
    <source>
        <dbReference type="SAM" id="Phobius"/>
    </source>
</evidence>
<feature type="non-terminal residue" evidence="5">
    <location>
        <position position="203"/>
    </location>
</feature>
<evidence type="ECO:0000313" key="6">
    <source>
        <dbReference type="Proteomes" id="UP000229915"/>
    </source>
</evidence>
<dbReference type="InterPro" id="IPR013320">
    <property type="entry name" value="ConA-like_dom_sf"/>
</dbReference>
<keyword evidence="3" id="KW-0812">Transmembrane</keyword>
<reference evidence="6" key="1">
    <citation type="submission" date="2017-09" db="EMBL/GenBank/DDBJ databases">
        <title>Depth-based differentiation of microbial function through sediment-hosted aquifers and enrichment of novel symbionts in the deep terrestrial subsurface.</title>
        <authorList>
            <person name="Probst A.J."/>
            <person name="Ladd B."/>
            <person name="Jarett J.K."/>
            <person name="Geller-Mcgrath D.E."/>
            <person name="Sieber C.M.K."/>
            <person name="Emerson J.B."/>
            <person name="Anantharaman K."/>
            <person name="Thomas B.C."/>
            <person name="Malmstrom R."/>
            <person name="Stieglmeier M."/>
            <person name="Klingl A."/>
            <person name="Woyke T."/>
            <person name="Ryan C.M."/>
            <person name="Banfield J.F."/>
        </authorList>
    </citation>
    <scope>NUCLEOTIDE SEQUENCE [LARGE SCALE GENOMIC DNA]</scope>
</reference>
<gene>
    <name evidence="5" type="ORF">COY33_01785</name>
</gene>
<dbReference type="Proteomes" id="UP000229915">
    <property type="component" value="Unassembled WGS sequence"/>
</dbReference>
<dbReference type="AlphaFoldDB" id="A0A2M7TCZ4"/>
<evidence type="ECO:0000256" key="1">
    <source>
        <dbReference type="ARBA" id="ARBA00022729"/>
    </source>
</evidence>
<dbReference type="SUPFAM" id="SSF49899">
    <property type="entry name" value="Concanavalin A-like lectins/glucanases"/>
    <property type="match status" value="1"/>
</dbReference>
<organism evidence="5 6">
    <name type="scientific">candidate division WWE3 bacterium CG_4_10_14_0_2_um_filter_42_7</name>
    <dbReference type="NCBI Taxonomy" id="1975073"/>
    <lineage>
        <taxon>Bacteria</taxon>
        <taxon>Katanobacteria</taxon>
    </lineage>
</organism>
<accession>A0A2M7TCZ4</accession>
<feature type="domain" description="LamG-like jellyroll fold" evidence="4">
    <location>
        <begin position="70"/>
        <end position="200"/>
    </location>
</feature>
<keyword evidence="3" id="KW-1133">Transmembrane helix</keyword>
<keyword evidence="3" id="KW-0472">Membrane</keyword>
<keyword evidence="1" id="KW-0732">Signal</keyword>
<protein>
    <recommendedName>
        <fullName evidence="4">LamG-like jellyroll fold domain-containing protein</fullName>
    </recommendedName>
</protein>
<evidence type="ECO:0000256" key="2">
    <source>
        <dbReference type="ARBA" id="ARBA00023157"/>
    </source>
</evidence>
<dbReference type="Pfam" id="PF13385">
    <property type="entry name" value="Laminin_G_3"/>
    <property type="match status" value="1"/>
</dbReference>
<keyword evidence="2" id="KW-1015">Disulfide bond</keyword>
<feature type="transmembrane region" description="Helical" evidence="3">
    <location>
        <begin position="41"/>
        <end position="59"/>
    </location>
</feature>
<dbReference type="InterPro" id="IPR006558">
    <property type="entry name" value="LamG-like"/>
</dbReference>
<proteinExistence type="predicted"/>
<dbReference type="Gene3D" id="2.60.120.200">
    <property type="match status" value="1"/>
</dbReference>
<comment type="caution">
    <text evidence="5">The sequence shown here is derived from an EMBL/GenBank/DDBJ whole genome shotgun (WGS) entry which is preliminary data.</text>
</comment>